<feature type="binding site" evidence="4">
    <location>
        <begin position="11"/>
        <end position="18"/>
    </location>
    <ligand>
        <name>ATP</name>
        <dbReference type="ChEBI" id="CHEBI:30616"/>
    </ligand>
</feature>
<dbReference type="GO" id="GO:0005524">
    <property type="term" value="F:ATP binding"/>
    <property type="evidence" value="ECO:0007669"/>
    <property type="project" value="UniProtKB-UniRule"/>
</dbReference>
<protein>
    <submittedName>
        <fullName evidence="7">RNase adapter RapZ</fullName>
    </submittedName>
</protein>
<keyword evidence="2 4" id="KW-0067">ATP-binding</keyword>
<evidence type="ECO:0000256" key="3">
    <source>
        <dbReference type="ARBA" id="ARBA00023134"/>
    </source>
</evidence>
<feature type="domain" description="RapZ C-terminal" evidence="6">
    <location>
        <begin position="161"/>
        <end position="280"/>
    </location>
</feature>
<dbReference type="RefSeq" id="WP_005887015.1">
    <property type="nucleotide sequence ID" value="NZ_CABMMQ010000002.1"/>
</dbReference>
<dbReference type="PANTHER" id="PTHR30448">
    <property type="entry name" value="RNASE ADAPTER PROTEIN RAPZ"/>
    <property type="match status" value="1"/>
</dbReference>
<reference evidence="7 8" key="1">
    <citation type="submission" date="2018-08" db="EMBL/GenBank/DDBJ databases">
        <title>A genome reference for cultivated species of the human gut microbiota.</title>
        <authorList>
            <person name="Zou Y."/>
            <person name="Xue W."/>
            <person name="Luo G."/>
        </authorList>
    </citation>
    <scope>NUCLEOTIDE SEQUENCE [LARGE SCALE GENOMIC DNA]</scope>
    <source>
        <strain evidence="7 8">AM25-1</strain>
    </source>
</reference>
<keyword evidence="1 4" id="KW-0547">Nucleotide-binding</keyword>
<evidence type="ECO:0000256" key="4">
    <source>
        <dbReference type="HAMAP-Rule" id="MF_00636"/>
    </source>
</evidence>
<dbReference type="EMBL" id="QRHL01000008">
    <property type="protein sequence ID" value="RHF72489.1"/>
    <property type="molecule type" value="Genomic_DNA"/>
</dbReference>
<evidence type="ECO:0000313" key="7">
    <source>
        <dbReference type="EMBL" id="RHF72489.1"/>
    </source>
</evidence>
<proteinExistence type="inferred from homology"/>
<comment type="caution">
    <text evidence="7">The sequence shown here is derived from an EMBL/GenBank/DDBJ whole genome shotgun (WGS) entry which is preliminary data.</text>
</comment>
<dbReference type="Gene3D" id="3.40.50.300">
    <property type="entry name" value="P-loop containing nucleotide triphosphate hydrolases"/>
    <property type="match status" value="1"/>
</dbReference>
<dbReference type="InterPro" id="IPR053930">
    <property type="entry name" value="RapZ-like_N"/>
</dbReference>
<dbReference type="NCBIfam" id="NF003828">
    <property type="entry name" value="PRK05416.1"/>
    <property type="match status" value="1"/>
</dbReference>
<dbReference type="SUPFAM" id="SSF52540">
    <property type="entry name" value="P-loop containing nucleoside triphosphate hydrolases"/>
    <property type="match status" value="1"/>
</dbReference>
<dbReference type="HAMAP" id="MF_00636">
    <property type="entry name" value="RapZ_like"/>
    <property type="match status" value="1"/>
</dbReference>
<name>A0A414PV66_FUSMR</name>
<dbReference type="InterPro" id="IPR053931">
    <property type="entry name" value="RapZ_C"/>
</dbReference>
<evidence type="ECO:0000259" key="6">
    <source>
        <dbReference type="Pfam" id="PF22740"/>
    </source>
</evidence>
<dbReference type="PIRSF" id="PIRSF005052">
    <property type="entry name" value="P-loopkin"/>
    <property type="match status" value="1"/>
</dbReference>
<dbReference type="Pfam" id="PF03668">
    <property type="entry name" value="RapZ-like_N"/>
    <property type="match status" value="1"/>
</dbReference>
<accession>A0A414PV66</accession>
<dbReference type="InterPro" id="IPR027417">
    <property type="entry name" value="P-loop_NTPase"/>
</dbReference>
<dbReference type="PANTHER" id="PTHR30448:SF0">
    <property type="entry name" value="RNASE ADAPTER PROTEIN RAPZ"/>
    <property type="match status" value="1"/>
</dbReference>
<evidence type="ECO:0000256" key="2">
    <source>
        <dbReference type="ARBA" id="ARBA00022840"/>
    </source>
</evidence>
<keyword evidence="3 4" id="KW-0342">GTP-binding</keyword>
<evidence type="ECO:0000259" key="5">
    <source>
        <dbReference type="Pfam" id="PF03668"/>
    </source>
</evidence>
<dbReference type="GO" id="GO:0005525">
    <property type="term" value="F:GTP binding"/>
    <property type="evidence" value="ECO:0007669"/>
    <property type="project" value="UniProtKB-UniRule"/>
</dbReference>
<feature type="domain" description="RapZ-like N-terminal" evidence="5">
    <location>
        <begin position="5"/>
        <end position="152"/>
    </location>
</feature>
<dbReference type="Proteomes" id="UP000284676">
    <property type="component" value="Unassembled WGS sequence"/>
</dbReference>
<dbReference type="InterPro" id="IPR005337">
    <property type="entry name" value="RapZ-like"/>
</dbReference>
<dbReference type="AlphaFoldDB" id="A0A414PV66"/>
<gene>
    <name evidence="7" type="ORF">DW663_06425</name>
</gene>
<feature type="binding site" evidence="4">
    <location>
        <begin position="56"/>
        <end position="59"/>
    </location>
    <ligand>
        <name>GTP</name>
        <dbReference type="ChEBI" id="CHEBI:37565"/>
    </ligand>
</feature>
<evidence type="ECO:0000313" key="8">
    <source>
        <dbReference type="Proteomes" id="UP000284676"/>
    </source>
</evidence>
<organism evidence="7 8">
    <name type="scientific">Fusobacterium mortiferum</name>
    <dbReference type="NCBI Taxonomy" id="850"/>
    <lineage>
        <taxon>Bacteria</taxon>
        <taxon>Fusobacteriati</taxon>
        <taxon>Fusobacteriota</taxon>
        <taxon>Fusobacteriia</taxon>
        <taxon>Fusobacteriales</taxon>
        <taxon>Fusobacteriaceae</taxon>
        <taxon>Fusobacterium</taxon>
    </lineage>
</organism>
<dbReference type="GeneID" id="62764178"/>
<sequence>MSKKKIVIVTGLSGSGKTTALNVLEDMGYYTVDNLPCEIGIPFISSSIEKIALGMDIRSFKKIEEFTNFLKDLRGNPDVICSIIFLQASKEVILNRYNLTRRRHPVEEKTLLQSIRKEREIMADVKELSTGIIDTSFDKPKELTEKLKTVLGLDVDIKDINIHVQSFGFKYGIPIDVDLVFDVRFLPNPYYIDELKPKSGLDKEVSDYVMSFDISQEFFKKLMDMFDFLIPHYIKEGKKHLTIGIGCSGGKHRSVTFAELIYKELSEIENLNVYVNHREKERGNW</sequence>
<evidence type="ECO:0000256" key="1">
    <source>
        <dbReference type="ARBA" id="ARBA00022741"/>
    </source>
</evidence>
<dbReference type="Pfam" id="PF22740">
    <property type="entry name" value="PapZ_C"/>
    <property type="match status" value="1"/>
</dbReference>